<dbReference type="AlphaFoldDB" id="A0A512DI15"/>
<feature type="domain" description="Aminoglycoside phosphotransferase" evidence="1">
    <location>
        <begin position="35"/>
        <end position="201"/>
    </location>
</feature>
<evidence type="ECO:0000313" key="3">
    <source>
        <dbReference type="Proteomes" id="UP000321523"/>
    </source>
</evidence>
<proteinExistence type="predicted"/>
<sequence length="315" mass="34108">MLLRVPKQSQLALSATVNLTYQATCFERAAPGHHIPGLHAVLIPDETVPLGALLVDEVPGRPPVLPDDLPAIMTALASIHSLPVPPAPARAPLRDHSDPVGETLHEVRLQAAFLDAAGLGAAARRAIDEELAWAEEFRKTRARPPSTLISFDAHPGNFLILPSGTAVLVDLEKARYGAAGFDLAHATLYTSTTWDVAVSAVLETSATADAYRHWLKSVPPALAEASGPWLLPMRRIMWLWSVTWCAKWRVQSRAAVTEKHIAENAEDWSADLSERALIDHVANRVADYLDAGTIAAIRSEWLGDNALTALLPRQA</sequence>
<reference evidence="2 3" key="1">
    <citation type="submission" date="2019-07" db="EMBL/GenBank/DDBJ databases">
        <title>Whole genome shotgun sequence of Skermanella aerolata NBRC 106429.</title>
        <authorList>
            <person name="Hosoyama A."/>
            <person name="Uohara A."/>
            <person name="Ohji S."/>
            <person name="Ichikawa N."/>
        </authorList>
    </citation>
    <scope>NUCLEOTIDE SEQUENCE [LARGE SCALE GENOMIC DNA]</scope>
    <source>
        <strain evidence="2 3">NBRC 106429</strain>
    </source>
</reference>
<organism evidence="2 3">
    <name type="scientific">Skermanella aerolata</name>
    <dbReference type="NCBI Taxonomy" id="393310"/>
    <lineage>
        <taxon>Bacteria</taxon>
        <taxon>Pseudomonadati</taxon>
        <taxon>Pseudomonadota</taxon>
        <taxon>Alphaproteobacteria</taxon>
        <taxon>Rhodospirillales</taxon>
        <taxon>Azospirillaceae</taxon>
        <taxon>Skermanella</taxon>
    </lineage>
</organism>
<evidence type="ECO:0000313" key="2">
    <source>
        <dbReference type="EMBL" id="GEO36124.1"/>
    </source>
</evidence>
<dbReference type="Proteomes" id="UP000321523">
    <property type="component" value="Unassembled WGS sequence"/>
</dbReference>
<keyword evidence="3" id="KW-1185">Reference proteome</keyword>
<name>A0A512DI15_9PROT</name>
<comment type="caution">
    <text evidence="2">The sequence shown here is derived from an EMBL/GenBank/DDBJ whole genome shotgun (WGS) entry which is preliminary data.</text>
</comment>
<gene>
    <name evidence="2" type="ORF">SAE02_02720</name>
</gene>
<dbReference type="InterPro" id="IPR002575">
    <property type="entry name" value="Aminoglycoside_PTrfase"/>
</dbReference>
<protein>
    <recommendedName>
        <fullName evidence="1">Aminoglycoside phosphotransferase domain-containing protein</fullName>
    </recommendedName>
</protein>
<dbReference type="Pfam" id="PF01636">
    <property type="entry name" value="APH"/>
    <property type="match status" value="1"/>
</dbReference>
<dbReference type="InterPro" id="IPR011009">
    <property type="entry name" value="Kinase-like_dom_sf"/>
</dbReference>
<dbReference type="Gene3D" id="3.90.1200.10">
    <property type="match status" value="1"/>
</dbReference>
<accession>A0A512DI15</accession>
<dbReference type="EMBL" id="BJYZ01000002">
    <property type="protein sequence ID" value="GEO36124.1"/>
    <property type="molecule type" value="Genomic_DNA"/>
</dbReference>
<dbReference type="SUPFAM" id="SSF56112">
    <property type="entry name" value="Protein kinase-like (PK-like)"/>
    <property type="match status" value="1"/>
</dbReference>
<evidence type="ECO:0000259" key="1">
    <source>
        <dbReference type="Pfam" id="PF01636"/>
    </source>
</evidence>